<dbReference type="EMBL" id="BOPF01000028">
    <property type="protein sequence ID" value="GIJ49558.1"/>
    <property type="molecule type" value="Genomic_DNA"/>
</dbReference>
<organism evidence="9 10">
    <name type="scientific">Virgisporangium aliadipatigenens</name>
    <dbReference type="NCBI Taxonomy" id="741659"/>
    <lineage>
        <taxon>Bacteria</taxon>
        <taxon>Bacillati</taxon>
        <taxon>Actinomycetota</taxon>
        <taxon>Actinomycetes</taxon>
        <taxon>Micromonosporales</taxon>
        <taxon>Micromonosporaceae</taxon>
        <taxon>Virgisporangium</taxon>
    </lineage>
</organism>
<keyword evidence="2" id="KW-0645">Protease</keyword>
<dbReference type="PANTHER" id="PTHR43806">
    <property type="entry name" value="PEPTIDASE S8"/>
    <property type="match status" value="1"/>
</dbReference>
<comment type="similarity">
    <text evidence="1 5">Belongs to the peptidase S8 family.</text>
</comment>
<accession>A0A8J4DU01</accession>
<gene>
    <name evidence="9" type="ORF">Val02_64440</name>
</gene>
<name>A0A8J4DU01_9ACTN</name>
<evidence type="ECO:0000259" key="8">
    <source>
        <dbReference type="Pfam" id="PF00082"/>
    </source>
</evidence>
<keyword evidence="7" id="KW-0812">Transmembrane</keyword>
<evidence type="ECO:0000256" key="4">
    <source>
        <dbReference type="ARBA" id="ARBA00022825"/>
    </source>
</evidence>
<dbReference type="PRINTS" id="PR00723">
    <property type="entry name" value="SUBTILISIN"/>
</dbReference>
<evidence type="ECO:0000256" key="7">
    <source>
        <dbReference type="SAM" id="Phobius"/>
    </source>
</evidence>
<dbReference type="Proteomes" id="UP000619260">
    <property type="component" value="Unassembled WGS sequence"/>
</dbReference>
<dbReference type="AlphaFoldDB" id="A0A8J4DU01"/>
<keyword evidence="3" id="KW-0378">Hydrolase</keyword>
<protein>
    <recommendedName>
        <fullName evidence="8">Peptidase S8/S53 domain-containing protein</fullName>
    </recommendedName>
</protein>
<proteinExistence type="inferred from homology"/>
<comment type="caution">
    <text evidence="9">The sequence shown here is derived from an EMBL/GenBank/DDBJ whole genome shotgun (WGS) entry which is preliminary data.</text>
</comment>
<dbReference type="PANTHER" id="PTHR43806:SF11">
    <property type="entry name" value="CEREVISIN-RELATED"/>
    <property type="match status" value="1"/>
</dbReference>
<dbReference type="GO" id="GO:0004252">
    <property type="term" value="F:serine-type endopeptidase activity"/>
    <property type="evidence" value="ECO:0007669"/>
    <property type="project" value="InterPro"/>
</dbReference>
<dbReference type="InterPro" id="IPR050131">
    <property type="entry name" value="Peptidase_S8_subtilisin-like"/>
</dbReference>
<dbReference type="SUPFAM" id="SSF52743">
    <property type="entry name" value="Subtilisin-like"/>
    <property type="match status" value="1"/>
</dbReference>
<feature type="region of interest" description="Disordered" evidence="6">
    <location>
        <begin position="120"/>
        <end position="157"/>
    </location>
</feature>
<dbReference type="PROSITE" id="PS51892">
    <property type="entry name" value="SUBTILASE"/>
    <property type="match status" value="1"/>
</dbReference>
<feature type="region of interest" description="Disordered" evidence="6">
    <location>
        <begin position="391"/>
        <end position="410"/>
    </location>
</feature>
<keyword evidence="4" id="KW-0720">Serine protease</keyword>
<evidence type="ECO:0000256" key="3">
    <source>
        <dbReference type="ARBA" id="ARBA00022801"/>
    </source>
</evidence>
<dbReference type="Pfam" id="PF00082">
    <property type="entry name" value="Peptidase_S8"/>
    <property type="match status" value="1"/>
</dbReference>
<dbReference type="InterPro" id="IPR023827">
    <property type="entry name" value="Peptidase_S8_Asp-AS"/>
</dbReference>
<evidence type="ECO:0000256" key="6">
    <source>
        <dbReference type="SAM" id="MobiDB-lite"/>
    </source>
</evidence>
<evidence type="ECO:0000256" key="2">
    <source>
        <dbReference type="ARBA" id="ARBA00022670"/>
    </source>
</evidence>
<feature type="domain" description="Peptidase S8/S53" evidence="8">
    <location>
        <begin position="175"/>
        <end position="412"/>
    </location>
</feature>
<evidence type="ECO:0000313" key="9">
    <source>
        <dbReference type="EMBL" id="GIJ49558.1"/>
    </source>
</evidence>
<keyword evidence="7" id="KW-0472">Membrane</keyword>
<evidence type="ECO:0000256" key="5">
    <source>
        <dbReference type="PROSITE-ProRule" id="PRU01240"/>
    </source>
</evidence>
<reference evidence="9" key="1">
    <citation type="submission" date="2021-01" db="EMBL/GenBank/DDBJ databases">
        <title>Whole genome shotgun sequence of Virgisporangium aliadipatigenens NBRC 105644.</title>
        <authorList>
            <person name="Komaki H."/>
            <person name="Tamura T."/>
        </authorList>
    </citation>
    <scope>NUCLEOTIDE SEQUENCE</scope>
    <source>
        <strain evidence="9">NBRC 105644</strain>
    </source>
</reference>
<keyword evidence="10" id="KW-1185">Reference proteome</keyword>
<dbReference type="InterPro" id="IPR015500">
    <property type="entry name" value="Peptidase_S8_subtilisin-rel"/>
</dbReference>
<dbReference type="Gene3D" id="3.40.50.200">
    <property type="entry name" value="Peptidase S8/S53 domain"/>
    <property type="match status" value="1"/>
</dbReference>
<dbReference type="PROSITE" id="PS00136">
    <property type="entry name" value="SUBTILASE_ASP"/>
    <property type="match status" value="1"/>
</dbReference>
<feature type="transmembrane region" description="Helical" evidence="7">
    <location>
        <begin position="442"/>
        <end position="462"/>
    </location>
</feature>
<comment type="caution">
    <text evidence="5">Lacks conserved residue(s) required for the propagation of feature annotation.</text>
</comment>
<keyword evidence="7" id="KW-1133">Transmembrane helix</keyword>
<dbReference type="InterPro" id="IPR036852">
    <property type="entry name" value="Peptidase_S8/S53_dom_sf"/>
</dbReference>
<feature type="compositionally biased region" description="Gly residues" evidence="6">
    <location>
        <begin position="139"/>
        <end position="149"/>
    </location>
</feature>
<evidence type="ECO:0000256" key="1">
    <source>
        <dbReference type="ARBA" id="ARBA00011073"/>
    </source>
</evidence>
<dbReference type="RefSeq" id="WP_203903021.1">
    <property type="nucleotide sequence ID" value="NZ_BOPF01000028.1"/>
</dbReference>
<dbReference type="InterPro" id="IPR000209">
    <property type="entry name" value="Peptidase_S8/S53_dom"/>
</dbReference>
<sequence>MTRLLAERVRRWCLASLVVGLFAVVAAGAGVPALAEPAEGYVKYYAVRPAASGKTETLSAISLRLLGDAARSAEIFDLNAGRKQPDGGALKDPNALTAGWLLVLPWDAVGDGVQVGLLPAGSGTAPSPAPTGSPAPGSAAGGDEGCGPPGSGPTANLPWAQLRLAPDRAWTKGKGEGVTVAVLDSGVEADVPALAGRVLPGNDVTGTGGRADTDCVGHGTAMAGIVAAGVRSDTRFVGMAPEARILPVRINSDDPAQLAAALEAATTAGASVVMFGVSVNIGDAKVSAAIDAAVARGTVVVVPADRNGRTRSGREGLLRVGAAGTDDLPAEKYPAGSVDVLAPGVNVASLSVNPAAQVTGTGADFAVPFVAGVAALVRSVFPQLSAAQAADTVRRTSGGGGRSAPDSAIGWGMVDPGAAVGVTVRRDTGSTHSQQVWKNGQGAALLFGLVIVATLAFALRCWGPLRRRPRTGHRGDAG</sequence>
<dbReference type="GO" id="GO:0006508">
    <property type="term" value="P:proteolysis"/>
    <property type="evidence" value="ECO:0007669"/>
    <property type="project" value="UniProtKB-KW"/>
</dbReference>
<evidence type="ECO:0000313" key="10">
    <source>
        <dbReference type="Proteomes" id="UP000619260"/>
    </source>
</evidence>